<accession>A0ABD3N8W3</accession>
<dbReference type="EMBL" id="JALLPJ020001265">
    <property type="protein sequence ID" value="KAL3772509.1"/>
    <property type="molecule type" value="Genomic_DNA"/>
</dbReference>
<organism evidence="2 3">
    <name type="scientific">Cyclotella atomus</name>
    <dbReference type="NCBI Taxonomy" id="382360"/>
    <lineage>
        <taxon>Eukaryota</taxon>
        <taxon>Sar</taxon>
        <taxon>Stramenopiles</taxon>
        <taxon>Ochrophyta</taxon>
        <taxon>Bacillariophyta</taxon>
        <taxon>Coscinodiscophyceae</taxon>
        <taxon>Thalassiosirophycidae</taxon>
        <taxon>Stephanodiscales</taxon>
        <taxon>Stephanodiscaceae</taxon>
        <taxon>Cyclotella</taxon>
    </lineage>
</organism>
<evidence type="ECO:0000256" key="1">
    <source>
        <dbReference type="SAM" id="SignalP"/>
    </source>
</evidence>
<dbReference type="Proteomes" id="UP001530400">
    <property type="component" value="Unassembled WGS sequence"/>
</dbReference>
<gene>
    <name evidence="2" type="ORF">ACHAWO_002511</name>
</gene>
<name>A0ABD3N8W3_9STRA</name>
<dbReference type="Gene3D" id="3.30.300.20">
    <property type="match status" value="1"/>
</dbReference>
<dbReference type="InterPro" id="IPR015946">
    <property type="entry name" value="KH_dom-like_a/b"/>
</dbReference>
<keyword evidence="1" id="KW-0732">Signal</keyword>
<dbReference type="InterPro" id="IPR000238">
    <property type="entry name" value="RbfA"/>
</dbReference>
<evidence type="ECO:0008006" key="4">
    <source>
        <dbReference type="Google" id="ProtNLM"/>
    </source>
</evidence>
<comment type="caution">
    <text evidence="2">The sequence shown here is derived from an EMBL/GenBank/DDBJ whole genome shotgun (WGS) entry which is preliminary data.</text>
</comment>
<evidence type="ECO:0000313" key="2">
    <source>
        <dbReference type="EMBL" id="KAL3772509.1"/>
    </source>
</evidence>
<evidence type="ECO:0000313" key="3">
    <source>
        <dbReference type="Proteomes" id="UP001530400"/>
    </source>
</evidence>
<proteinExistence type="predicted"/>
<sequence>MTRYPTIAAVLLLPCTVEAFTSSEIRICTDTSPHTHIKQINNPRFAVSPLHMGYNKYGDGRSSSRYAAGDRSKRQERVGHVVRSEIATILHNGSMIKYDDEPIEDELRKKINVINADVSPDLRQARITVSIMAGKDDIVSKRRAYAWLVRCTKSIRHALAQKMKHMKASPDITFVQVDVGGAVDVMQLIEKVSKGYKRDDQSFELEYDDDDEDEWVDEFEDGEERVIDDDDDDWIDLDSTEGDVSVEMDMGEEKV</sequence>
<dbReference type="Pfam" id="PF02033">
    <property type="entry name" value="RBFA"/>
    <property type="match status" value="1"/>
</dbReference>
<feature type="chain" id="PRO_5044771563" description="Ribosome-binding factor A" evidence="1">
    <location>
        <begin position="20"/>
        <end position="255"/>
    </location>
</feature>
<dbReference type="SUPFAM" id="SSF89919">
    <property type="entry name" value="Ribosome-binding factor A, RbfA"/>
    <property type="match status" value="1"/>
</dbReference>
<protein>
    <recommendedName>
        <fullName evidence="4">Ribosome-binding factor A</fullName>
    </recommendedName>
</protein>
<dbReference type="AlphaFoldDB" id="A0ABD3N8W3"/>
<dbReference type="InterPro" id="IPR023799">
    <property type="entry name" value="RbfA_dom_sf"/>
</dbReference>
<dbReference type="PANTHER" id="PTHR33515:SF1">
    <property type="entry name" value="RIBOSOME-BINDING FACTOR A, CHLOROPLASTIC-RELATED"/>
    <property type="match status" value="1"/>
</dbReference>
<dbReference type="PANTHER" id="PTHR33515">
    <property type="entry name" value="RIBOSOME-BINDING FACTOR A, CHLOROPLASTIC-RELATED"/>
    <property type="match status" value="1"/>
</dbReference>
<keyword evidence="3" id="KW-1185">Reference proteome</keyword>
<reference evidence="2 3" key="1">
    <citation type="submission" date="2024-10" db="EMBL/GenBank/DDBJ databases">
        <title>Updated reference genomes for cyclostephanoid diatoms.</title>
        <authorList>
            <person name="Roberts W.R."/>
            <person name="Alverson A.J."/>
        </authorList>
    </citation>
    <scope>NUCLEOTIDE SEQUENCE [LARGE SCALE GENOMIC DNA]</scope>
    <source>
        <strain evidence="2 3">AJA010-31</strain>
    </source>
</reference>
<feature type="signal peptide" evidence="1">
    <location>
        <begin position="1"/>
        <end position="19"/>
    </location>
</feature>